<name>A0A1U8Q9X3_NELNU</name>
<dbReference type="InParanoid" id="A0A1U8Q9X3"/>
<sequence>MAEEGAASGDNGVACGWRDYRVFEARAKLHEKPESKMALLSLLNQIAGTESSLIVEAFKPEFYKLVLGTLSLPINLPGTNYKRGFQVIVIILKNTPLTFIITSDAGTSTCTSSDRISHCPSDTGTGISAPASITRGWKWTTNVSRGLKRASHNGWFAGSEQRLGHQHRLGLKRIQSPLSS</sequence>
<dbReference type="RefSeq" id="XP_019054880.1">
    <property type="nucleotide sequence ID" value="XM_019199335.1"/>
</dbReference>
<keyword evidence="1" id="KW-1185">Reference proteome</keyword>
<dbReference type="Proteomes" id="UP000189703">
    <property type="component" value="Unplaced"/>
</dbReference>
<proteinExistence type="predicted"/>
<reference evidence="2" key="1">
    <citation type="submission" date="2025-08" db="UniProtKB">
        <authorList>
            <consortium name="RefSeq"/>
        </authorList>
    </citation>
    <scope>IDENTIFICATION</scope>
</reference>
<gene>
    <name evidence="2" type="primary">LOC104604531</name>
</gene>
<accession>A0A1U8Q9X3</accession>
<dbReference type="GeneID" id="104604531"/>
<dbReference type="KEGG" id="nnu:104604531"/>
<organism evidence="1 2">
    <name type="scientific">Nelumbo nucifera</name>
    <name type="common">Sacred lotus</name>
    <dbReference type="NCBI Taxonomy" id="4432"/>
    <lineage>
        <taxon>Eukaryota</taxon>
        <taxon>Viridiplantae</taxon>
        <taxon>Streptophyta</taxon>
        <taxon>Embryophyta</taxon>
        <taxon>Tracheophyta</taxon>
        <taxon>Spermatophyta</taxon>
        <taxon>Magnoliopsida</taxon>
        <taxon>Proteales</taxon>
        <taxon>Nelumbonaceae</taxon>
        <taxon>Nelumbo</taxon>
    </lineage>
</organism>
<protein>
    <submittedName>
        <fullName evidence="2">Uncharacterized protein LOC104604531</fullName>
    </submittedName>
</protein>
<evidence type="ECO:0000313" key="1">
    <source>
        <dbReference type="Proteomes" id="UP000189703"/>
    </source>
</evidence>
<dbReference type="AlphaFoldDB" id="A0A1U8Q9X3"/>
<evidence type="ECO:0000313" key="2">
    <source>
        <dbReference type="RefSeq" id="XP_019054880.1"/>
    </source>
</evidence>
<dbReference type="OrthoDB" id="1372046at2759"/>